<evidence type="ECO:0000259" key="12">
    <source>
        <dbReference type="PROSITE" id="PS51192"/>
    </source>
</evidence>
<proteinExistence type="inferred from homology"/>
<dbReference type="CDD" id="cd18008">
    <property type="entry name" value="DEXDc_SHPRH-like"/>
    <property type="match status" value="1"/>
</dbReference>
<dbReference type="InterPro" id="IPR000330">
    <property type="entry name" value="SNF2_N"/>
</dbReference>
<dbReference type="CDD" id="cd18793">
    <property type="entry name" value="SF2_C_SNF"/>
    <property type="match status" value="1"/>
</dbReference>
<dbReference type="InterPro" id="IPR001841">
    <property type="entry name" value="Znf_RING"/>
</dbReference>
<feature type="compositionally biased region" description="Acidic residues" evidence="10">
    <location>
        <begin position="630"/>
        <end position="646"/>
    </location>
</feature>
<dbReference type="Proteomes" id="UP000015241">
    <property type="component" value="Unassembled WGS sequence"/>
</dbReference>
<comment type="similarity">
    <text evidence="1">Belongs to the SNF2/RAD54 helicase family.</text>
</comment>
<dbReference type="PROSITE" id="PS00518">
    <property type="entry name" value="ZF_RING_1"/>
    <property type="match status" value="1"/>
</dbReference>
<dbReference type="Pfam" id="PF00176">
    <property type="entry name" value="SNF2-rel_dom"/>
    <property type="match status" value="1"/>
</dbReference>
<dbReference type="PROSITE" id="PS51192">
    <property type="entry name" value="HELICASE_ATP_BIND_1"/>
    <property type="match status" value="1"/>
</dbReference>
<keyword evidence="4 9" id="KW-0863">Zinc-finger</keyword>
<keyword evidence="15" id="KW-1185">Reference proteome</keyword>
<dbReference type="STRING" id="743788.S8DKZ6"/>
<dbReference type="AlphaFoldDB" id="S8DKZ6"/>
<name>S8DKZ6_FOMSC</name>
<protein>
    <submittedName>
        <fullName evidence="14">Uncharacterized protein</fullName>
    </submittedName>
</protein>
<dbReference type="Gene3D" id="3.30.40.10">
    <property type="entry name" value="Zinc/RING finger domain, C3HC4 (zinc finger)"/>
    <property type="match status" value="1"/>
</dbReference>
<evidence type="ECO:0000259" key="13">
    <source>
        <dbReference type="PROSITE" id="PS51194"/>
    </source>
</evidence>
<keyword evidence="2" id="KW-0479">Metal-binding</keyword>
<dbReference type="GO" id="GO:0016787">
    <property type="term" value="F:hydrolase activity"/>
    <property type="evidence" value="ECO:0007669"/>
    <property type="project" value="UniProtKB-KW"/>
</dbReference>
<dbReference type="HOGENOM" id="CLU_000315_2_8_1"/>
<dbReference type="InterPro" id="IPR049730">
    <property type="entry name" value="SNF2/RAD54-like_C"/>
</dbReference>
<dbReference type="PANTHER" id="PTHR45626">
    <property type="entry name" value="TRANSCRIPTION TERMINATION FACTOR 2-RELATED"/>
    <property type="match status" value="1"/>
</dbReference>
<evidence type="ECO:0000256" key="5">
    <source>
        <dbReference type="ARBA" id="ARBA00022801"/>
    </source>
</evidence>
<dbReference type="GO" id="GO:0008094">
    <property type="term" value="F:ATP-dependent activity, acting on DNA"/>
    <property type="evidence" value="ECO:0007669"/>
    <property type="project" value="TreeGrafter"/>
</dbReference>
<organism evidence="14 15">
    <name type="scientific">Fomitopsis schrenkii</name>
    <name type="common">Brown rot fungus</name>
    <dbReference type="NCBI Taxonomy" id="2126942"/>
    <lineage>
        <taxon>Eukaryota</taxon>
        <taxon>Fungi</taxon>
        <taxon>Dikarya</taxon>
        <taxon>Basidiomycota</taxon>
        <taxon>Agaricomycotina</taxon>
        <taxon>Agaricomycetes</taxon>
        <taxon>Polyporales</taxon>
        <taxon>Fomitopsis</taxon>
    </lineage>
</organism>
<dbReference type="InterPro" id="IPR038718">
    <property type="entry name" value="SNF2-like_sf"/>
</dbReference>
<dbReference type="PROSITE" id="PS50089">
    <property type="entry name" value="ZF_RING_2"/>
    <property type="match status" value="1"/>
</dbReference>
<feature type="domain" description="RING-type" evidence="11">
    <location>
        <begin position="451"/>
        <end position="521"/>
    </location>
</feature>
<dbReference type="OrthoDB" id="423559at2759"/>
<dbReference type="Gene3D" id="3.40.50.10810">
    <property type="entry name" value="Tandem AAA-ATPase domain"/>
    <property type="match status" value="1"/>
</dbReference>
<keyword evidence="6" id="KW-0347">Helicase</keyword>
<keyword evidence="3" id="KW-0547">Nucleotide-binding</keyword>
<dbReference type="EMBL" id="KE504242">
    <property type="protein sequence ID" value="EPS94181.1"/>
    <property type="molecule type" value="Genomic_DNA"/>
</dbReference>
<reference evidence="14 15" key="1">
    <citation type="journal article" date="2012" name="Science">
        <title>The Paleozoic origin of enzymatic lignin decomposition reconstructed from 31 fungal genomes.</title>
        <authorList>
            <person name="Floudas D."/>
            <person name="Binder M."/>
            <person name="Riley R."/>
            <person name="Barry K."/>
            <person name="Blanchette R.A."/>
            <person name="Henrissat B."/>
            <person name="Martinez A.T."/>
            <person name="Otillar R."/>
            <person name="Spatafora J.W."/>
            <person name="Yadav J.S."/>
            <person name="Aerts A."/>
            <person name="Benoit I."/>
            <person name="Boyd A."/>
            <person name="Carlson A."/>
            <person name="Copeland A."/>
            <person name="Coutinho P.M."/>
            <person name="de Vries R.P."/>
            <person name="Ferreira P."/>
            <person name="Findley K."/>
            <person name="Foster B."/>
            <person name="Gaskell J."/>
            <person name="Glotzer D."/>
            <person name="Gorecki P."/>
            <person name="Heitman J."/>
            <person name="Hesse C."/>
            <person name="Hori C."/>
            <person name="Igarashi K."/>
            <person name="Jurgens J.A."/>
            <person name="Kallen N."/>
            <person name="Kersten P."/>
            <person name="Kohler A."/>
            <person name="Kuees U."/>
            <person name="Kumar T.K.A."/>
            <person name="Kuo A."/>
            <person name="LaButti K."/>
            <person name="Larrondo L.F."/>
            <person name="Lindquist E."/>
            <person name="Ling A."/>
            <person name="Lombard V."/>
            <person name="Lucas S."/>
            <person name="Lundell T."/>
            <person name="Martin R."/>
            <person name="McLaughlin D.J."/>
            <person name="Morgenstern I."/>
            <person name="Morin E."/>
            <person name="Murat C."/>
            <person name="Nagy L.G."/>
            <person name="Nolan M."/>
            <person name="Ohm R.A."/>
            <person name="Patyshakuliyeva A."/>
            <person name="Rokas A."/>
            <person name="Ruiz-Duenas F.J."/>
            <person name="Sabat G."/>
            <person name="Salamov A."/>
            <person name="Samejima M."/>
            <person name="Schmutz J."/>
            <person name="Slot J.C."/>
            <person name="St John F."/>
            <person name="Stenlid J."/>
            <person name="Sun H."/>
            <person name="Sun S."/>
            <person name="Syed K."/>
            <person name="Tsang A."/>
            <person name="Wiebenga A."/>
            <person name="Young D."/>
            <person name="Pisabarro A."/>
            <person name="Eastwood D.C."/>
            <person name="Martin F."/>
            <person name="Cullen D."/>
            <person name="Grigoriev I.V."/>
            <person name="Hibbett D.S."/>
        </authorList>
    </citation>
    <scope>NUCLEOTIDE SEQUENCE</scope>
    <source>
        <strain evidence="15">FP-58527</strain>
    </source>
</reference>
<evidence type="ECO:0000313" key="15">
    <source>
        <dbReference type="Proteomes" id="UP000015241"/>
    </source>
</evidence>
<dbReference type="eggNOG" id="KOG1001">
    <property type="taxonomic scope" value="Eukaryota"/>
</dbReference>
<dbReference type="SUPFAM" id="SSF57850">
    <property type="entry name" value="RING/U-box"/>
    <property type="match status" value="1"/>
</dbReference>
<dbReference type="Pfam" id="PF00271">
    <property type="entry name" value="Helicase_C"/>
    <property type="match status" value="1"/>
</dbReference>
<keyword evidence="8" id="KW-0067">ATP-binding</keyword>
<dbReference type="GO" id="GO:0005524">
    <property type="term" value="F:ATP binding"/>
    <property type="evidence" value="ECO:0007669"/>
    <property type="project" value="UniProtKB-KW"/>
</dbReference>
<evidence type="ECO:0000256" key="1">
    <source>
        <dbReference type="ARBA" id="ARBA00007025"/>
    </source>
</evidence>
<keyword evidence="7" id="KW-0862">Zinc</keyword>
<dbReference type="GO" id="GO:0000724">
    <property type="term" value="P:double-strand break repair via homologous recombination"/>
    <property type="evidence" value="ECO:0007669"/>
    <property type="project" value="TreeGrafter"/>
</dbReference>
<dbReference type="GO" id="GO:0005737">
    <property type="term" value="C:cytoplasm"/>
    <property type="evidence" value="ECO:0007669"/>
    <property type="project" value="TreeGrafter"/>
</dbReference>
<feature type="region of interest" description="Disordered" evidence="10">
    <location>
        <begin position="550"/>
        <end position="675"/>
    </location>
</feature>
<dbReference type="InterPro" id="IPR027417">
    <property type="entry name" value="P-loop_NTPase"/>
</dbReference>
<feature type="domain" description="Helicase C-terminal" evidence="13">
    <location>
        <begin position="696"/>
        <end position="855"/>
    </location>
</feature>
<keyword evidence="5" id="KW-0378">Hydrolase</keyword>
<dbReference type="InParanoid" id="S8DKZ6"/>
<feature type="compositionally biased region" description="Low complexity" evidence="10">
    <location>
        <begin position="557"/>
        <end position="585"/>
    </location>
</feature>
<sequence length="884" mass="99504">MSQLVGSKSGNFHLNYDQESPLLPIDRGGEDQALKLAEFVTRSIDNASNGVTVQAAMGKLGLRNKRDLLPGLEVRLLPHQIIGVAWMVDQERVSPHKGGILADEMGLGKTVQMIATMAINLPEPADKHRTTLIVVPAALMLQWKDELQTKTNGMFSVHIHHGKDKLKSVAALMNKDVIITTYQTLCLDFGIPNDIESEDEMEYLLDHGGVLSRMKWYRVVTDESQFIRNRRTRASKAVAMLRAKYRWCLTGTPVTNSLADIYGFLRFGRFRPWNDWRDFNEHVAKTQLTDAPLAGLRAQEILKPILLRRTKNAEIEGEPILQLPEKHVDLVYLDFSEEERQIYDSFEQRARTMINRYIRDNTLVKNHSHILIMMLRLRQLSCHPHLILELTRGFEDPTLLMSGDAEKEVARASKLLGPEWVTQVKKRFMERARMTELDFSDDMEQDIEATCPKCGDLFMDNSGRILACGHEVCKDCLLVLRTEEIEVNGELGNGDEKENIRIEKEFETAAVKGLRPCPTCKKMQNLTPSHVFLSQAFEPHRDDVRQAIRHGHEQKRQSSFQAAKSAPKKAAPIDLDSDVPDMSSSSDEEMPDLQELLASAASSSPPPSDSGKVKAKKETRVKVKGRTVVSDDDDDDDDDSPMDEDTDLHSAMKDIRGRRHAQKGKAPAAAAREPGMSAEMVAHWRRGDDNMESSTKMVALVEALREGDASGDKTIVFSQWTSMLDLIETLFARYGIRSLRYDGRMSREAREMTLAEFRQRGGPKVILVSTKCGGVGLNLVSANRVINMDLAWNYATESQAYDRVHRLGQEKEVFVKRLVVKNTIEERMLKLQDTKTGLAEAALGEGSGVKLHKLSVKELKALFGIGVPNPQGQVHVELRQQQQE</sequence>
<evidence type="ECO:0000256" key="10">
    <source>
        <dbReference type="SAM" id="MobiDB-lite"/>
    </source>
</evidence>
<evidence type="ECO:0000256" key="7">
    <source>
        <dbReference type="ARBA" id="ARBA00022833"/>
    </source>
</evidence>
<dbReference type="Gene3D" id="3.40.50.300">
    <property type="entry name" value="P-loop containing nucleotide triphosphate hydrolases"/>
    <property type="match status" value="1"/>
</dbReference>
<dbReference type="SMART" id="SM00184">
    <property type="entry name" value="RING"/>
    <property type="match status" value="1"/>
</dbReference>
<dbReference type="SMART" id="SM00490">
    <property type="entry name" value="HELICc"/>
    <property type="match status" value="1"/>
</dbReference>
<feature type="compositionally biased region" description="Low complexity" evidence="10">
    <location>
        <begin position="664"/>
        <end position="675"/>
    </location>
</feature>
<dbReference type="GO" id="GO:0005634">
    <property type="term" value="C:nucleus"/>
    <property type="evidence" value="ECO:0007669"/>
    <property type="project" value="TreeGrafter"/>
</dbReference>
<dbReference type="PROSITE" id="PS51194">
    <property type="entry name" value="HELICASE_CTER"/>
    <property type="match status" value="1"/>
</dbReference>
<dbReference type="InterPro" id="IPR050628">
    <property type="entry name" value="SNF2_RAD54_helicase_TF"/>
</dbReference>
<evidence type="ECO:0000256" key="8">
    <source>
        <dbReference type="ARBA" id="ARBA00022840"/>
    </source>
</evidence>
<accession>S8DKZ6</accession>
<dbReference type="SUPFAM" id="SSF52540">
    <property type="entry name" value="P-loop containing nucleoside triphosphate hydrolases"/>
    <property type="match status" value="2"/>
</dbReference>
<evidence type="ECO:0000256" key="2">
    <source>
        <dbReference type="ARBA" id="ARBA00022723"/>
    </source>
</evidence>
<dbReference type="InterPro" id="IPR001650">
    <property type="entry name" value="Helicase_C-like"/>
</dbReference>
<dbReference type="InterPro" id="IPR017907">
    <property type="entry name" value="Znf_RING_CS"/>
</dbReference>
<evidence type="ECO:0000256" key="3">
    <source>
        <dbReference type="ARBA" id="ARBA00022741"/>
    </source>
</evidence>
<feature type="domain" description="Helicase ATP-binding" evidence="12">
    <location>
        <begin position="90"/>
        <end position="271"/>
    </location>
</feature>
<dbReference type="GO" id="GO:0008270">
    <property type="term" value="F:zinc ion binding"/>
    <property type="evidence" value="ECO:0007669"/>
    <property type="project" value="UniProtKB-KW"/>
</dbReference>
<evidence type="ECO:0000256" key="6">
    <source>
        <dbReference type="ARBA" id="ARBA00022806"/>
    </source>
</evidence>
<dbReference type="InterPro" id="IPR013083">
    <property type="entry name" value="Znf_RING/FYVE/PHD"/>
</dbReference>
<evidence type="ECO:0000259" key="11">
    <source>
        <dbReference type="PROSITE" id="PS50089"/>
    </source>
</evidence>
<evidence type="ECO:0000256" key="9">
    <source>
        <dbReference type="PROSITE-ProRule" id="PRU00175"/>
    </source>
</evidence>
<dbReference type="SMART" id="SM00487">
    <property type="entry name" value="DEXDc"/>
    <property type="match status" value="1"/>
</dbReference>
<dbReference type="GO" id="GO:0004386">
    <property type="term" value="F:helicase activity"/>
    <property type="evidence" value="ECO:0007669"/>
    <property type="project" value="UniProtKB-KW"/>
</dbReference>
<gene>
    <name evidence="14" type="ORF">FOMPIDRAFT_141560</name>
</gene>
<evidence type="ECO:0000256" key="4">
    <source>
        <dbReference type="ARBA" id="ARBA00022771"/>
    </source>
</evidence>
<evidence type="ECO:0000313" key="14">
    <source>
        <dbReference type="EMBL" id="EPS94181.1"/>
    </source>
</evidence>
<dbReference type="InterPro" id="IPR014001">
    <property type="entry name" value="Helicase_ATP-bd"/>
</dbReference>
<dbReference type="PANTHER" id="PTHR45626:SF16">
    <property type="entry name" value="ATP-DEPENDENT HELICASE ULS1"/>
    <property type="match status" value="1"/>
</dbReference>